<comment type="caution">
    <text evidence="1">The sequence shown here is derived from an EMBL/GenBank/DDBJ whole genome shotgun (WGS) entry which is preliminary data.</text>
</comment>
<organism evidence="1 2">
    <name type="scientific">Aspergillus tanneri</name>
    <dbReference type="NCBI Taxonomy" id="1220188"/>
    <lineage>
        <taxon>Eukaryota</taxon>
        <taxon>Fungi</taxon>
        <taxon>Dikarya</taxon>
        <taxon>Ascomycota</taxon>
        <taxon>Pezizomycotina</taxon>
        <taxon>Eurotiomycetes</taxon>
        <taxon>Eurotiomycetidae</taxon>
        <taxon>Eurotiales</taxon>
        <taxon>Aspergillaceae</taxon>
        <taxon>Aspergillus</taxon>
        <taxon>Aspergillus subgen. Circumdati</taxon>
    </lineage>
</organism>
<evidence type="ECO:0000313" key="1">
    <source>
        <dbReference type="EMBL" id="THC94978.1"/>
    </source>
</evidence>
<name>A0A4S3JK69_9EURO</name>
<gene>
    <name evidence="1" type="ORF">EYZ11_005531</name>
</gene>
<dbReference type="VEuPathDB" id="FungiDB:EYZ11_005531"/>
<reference evidence="1 2" key="1">
    <citation type="submission" date="2019-03" db="EMBL/GenBank/DDBJ databases">
        <title>The genome sequence of a newly discovered highly antifungal drug resistant Aspergillus species, Aspergillus tanneri NIH 1004.</title>
        <authorList>
            <person name="Mounaud S."/>
            <person name="Singh I."/>
            <person name="Joardar V."/>
            <person name="Pakala S."/>
            <person name="Pakala S."/>
            <person name="Venepally P."/>
            <person name="Hoover J."/>
            <person name="Nierman W."/>
            <person name="Chung J."/>
            <person name="Losada L."/>
        </authorList>
    </citation>
    <scope>NUCLEOTIDE SEQUENCE [LARGE SCALE GENOMIC DNA]</scope>
    <source>
        <strain evidence="1 2">NIH1004</strain>
    </source>
</reference>
<evidence type="ECO:0000313" key="2">
    <source>
        <dbReference type="Proteomes" id="UP000308092"/>
    </source>
</evidence>
<dbReference type="EMBL" id="SOSA01000179">
    <property type="protein sequence ID" value="THC94978.1"/>
    <property type="molecule type" value="Genomic_DNA"/>
</dbReference>
<keyword evidence="2" id="KW-1185">Reference proteome</keyword>
<proteinExistence type="predicted"/>
<dbReference type="AlphaFoldDB" id="A0A4S3JK69"/>
<accession>A0A4S3JK69</accession>
<protein>
    <submittedName>
        <fullName evidence="1">Uncharacterized protein</fullName>
    </submittedName>
</protein>
<sequence>MYGMRKIVRFSGCGVEARKKLDEQIKSGERSFCEVSEDMWGSLRISLDDGFEVLKQLDMDSGFQEFHQFCITS</sequence>
<dbReference type="Proteomes" id="UP000308092">
    <property type="component" value="Unassembled WGS sequence"/>
</dbReference>